<evidence type="ECO:0000313" key="3">
    <source>
        <dbReference type="EMBL" id="QIL45706.1"/>
    </source>
</evidence>
<evidence type="ECO:0000256" key="1">
    <source>
        <dbReference type="ARBA" id="ARBA00005582"/>
    </source>
</evidence>
<dbReference type="PANTHER" id="PTHR43736:SF1">
    <property type="entry name" value="DIHYDRONEOPTERIN TRIPHOSPHATE DIPHOSPHATASE"/>
    <property type="match status" value="1"/>
</dbReference>
<dbReference type="SUPFAM" id="SSF55811">
    <property type="entry name" value="Nudix"/>
    <property type="match status" value="1"/>
</dbReference>
<dbReference type="Pfam" id="PF00293">
    <property type="entry name" value="NUDIX"/>
    <property type="match status" value="1"/>
</dbReference>
<sequence>MSIQLIENYQPCDVEEAKVKSDILTICQQEADLFTRDNRQNHFTSSALIISPDKKETLLIHHKIYNAWGWTGGHNDGDEDFKAVALKEAREETGLTNFKFLNNEIASLDILPVKEHLKHGELIAEHQHLNVSYILVADPAERLEWNEEETNDLKWWPLDKLIEVSGEVLMKPVYQKLLKVISES</sequence>
<comment type="similarity">
    <text evidence="1">Belongs to the Nudix hydrolase family.</text>
</comment>
<name>A0A6G8AL28_9ENTE</name>
<reference evidence="3 4" key="1">
    <citation type="submission" date="2020-03" db="EMBL/GenBank/DDBJ databases">
        <title>Vagococcus sp. nov., isolated from beetles.</title>
        <authorList>
            <person name="Hyun D.-W."/>
            <person name="Bae J.-W."/>
        </authorList>
    </citation>
    <scope>NUCLEOTIDE SEQUENCE [LARGE SCALE GENOMIC DNA]</scope>
    <source>
        <strain evidence="3 4">HDW17A</strain>
    </source>
</reference>
<evidence type="ECO:0000313" key="4">
    <source>
        <dbReference type="Proteomes" id="UP000500890"/>
    </source>
</evidence>
<dbReference type="GO" id="GO:0016787">
    <property type="term" value="F:hydrolase activity"/>
    <property type="evidence" value="ECO:0007669"/>
    <property type="project" value="UniProtKB-KW"/>
</dbReference>
<organism evidence="3 4">
    <name type="scientific">Vagococcus coleopterorum</name>
    <dbReference type="NCBI Taxonomy" id="2714946"/>
    <lineage>
        <taxon>Bacteria</taxon>
        <taxon>Bacillati</taxon>
        <taxon>Bacillota</taxon>
        <taxon>Bacilli</taxon>
        <taxon>Lactobacillales</taxon>
        <taxon>Enterococcaceae</taxon>
        <taxon>Vagococcus</taxon>
    </lineage>
</organism>
<feature type="domain" description="Nudix hydrolase" evidence="2">
    <location>
        <begin position="40"/>
        <end position="182"/>
    </location>
</feature>
<dbReference type="Gene3D" id="3.90.79.10">
    <property type="entry name" value="Nucleoside Triphosphate Pyrophosphohydrolase"/>
    <property type="match status" value="1"/>
</dbReference>
<dbReference type="PANTHER" id="PTHR43736">
    <property type="entry name" value="ADP-RIBOSE PYROPHOSPHATASE"/>
    <property type="match status" value="1"/>
</dbReference>
<protein>
    <submittedName>
        <fullName evidence="3">NUDIX hydrolase</fullName>
    </submittedName>
</protein>
<keyword evidence="4" id="KW-1185">Reference proteome</keyword>
<dbReference type="PROSITE" id="PS51462">
    <property type="entry name" value="NUDIX"/>
    <property type="match status" value="1"/>
</dbReference>
<dbReference type="Proteomes" id="UP000500890">
    <property type="component" value="Chromosome"/>
</dbReference>
<dbReference type="CDD" id="cd03674">
    <property type="entry name" value="NUDIX_Hydrolase"/>
    <property type="match status" value="1"/>
</dbReference>
<dbReference type="KEGG" id="vah:G7081_00690"/>
<dbReference type="RefSeq" id="WP_166006468.1">
    <property type="nucleotide sequence ID" value="NZ_CP049886.1"/>
</dbReference>
<dbReference type="InterPro" id="IPR015797">
    <property type="entry name" value="NUDIX_hydrolase-like_dom_sf"/>
</dbReference>
<gene>
    <name evidence="3" type="ORF">G7081_00690</name>
</gene>
<keyword evidence="3" id="KW-0378">Hydrolase</keyword>
<evidence type="ECO:0000259" key="2">
    <source>
        <dbReference type="PROSITE" id="PS51462"/>
    </source>
</evidence>
<accession>A0A6G8AL28</accession>
<proteinExistence type="inferred from homology"/>
<dbReference type="EMBL" id="CP049886">
    <property type="protein sequence ID" value="QIL45706.1"/>
    <property type="molecule type" value="Genomic_DNA"/>
</dbReference>
<dbReference type="AlphaFoldDB" id="A0A6G8AL28"/>
<dbReference type="InterPro" id="IPR000086">
    <property type="entry name" value="NUDIX_hydrolase_dom"/>
</dbReference>